<dbReference type="AlphaFoldDB" id="A0A176XFB4"/>
<feature type="signal peptide" evidence="1">
    <location>
        <begin position="1"/>
        <end position="21"/>
    </location>
</feature>
<dbReference type="Gene3D" id="1.10.530.10">
    <property type="match status" value="1"/>
</dbReference>
<dbReference type="InterPro" id="IPR023346">
    <property type="entry name" value="Lysozyme-like_dom_sf"/>
</dbReference>
<evidence type="ECO:0000256" key="1">
    <source>
        <dbReference type="SAM" id="SignalP"/>
    </source>
</evidence>
<proteinExistence type="predicted"/>
<dbReference type="PROSITE" id="PS51257">
    <property type="entry name" value="PROKAR_LIPOPROTEIN"/>
    <property type="match status" value="1"/>
</dbReference>
<dbReference type="RefSeq" id="WP_063948203.1">
    <property type="nucleotide sequence ID" value="NZ_CP072308.1"/>
</dbReference>
<dbReference type="SUPFAM" id="SSF53955">
    <property type="entry name" value="Lysozyme-like"/>
    <property type="match status" value="1"/>
</dbReference>
<protein>
    <recommendedName>
        <fullName evidence="2">Transglycosylase SLT domain-containing protein</fullName>
    </recommendedName>
</protein>
<evidence type="ECO:0000313" key="4">
    <source>
        <dbReference type="Proteomes" id="UP000077098"/>
    </source>
</evidence>
<dbReference type="EMBL" id="LXPS01000009">
    <property type="protein sequence ID" value="OAE47775.1"/>
    <property type="molecule type" value="Genomic_DNA"/>
</dbReference>
<evidence type="ECO:0000313" key="3">
    <source>
        <dbReference type="EMBL" id="OAE47775.1"/>
    </source>
</evidence>
<gene>
    <name evidence="3" type="ORF">A7J57_05975</name>
</gene>
<name>A0A176XFB4_AGRTU</name>
<keyword evidence="1" id="KW-0732">Signal</keyword>
<organism evidence="3 4">
    <name type="scientific">Agrobacterium tumefaciens</name>
    <dbReference type="NCBI Taxonomy" id="358"/>
    <lineage>
        <taxon>Bacteria</taxon>
        <taxon>Pseudomonadati</taxon>
        <taxon>Pseudomonadota</taxon>
        <taxon>Alphaproteobacteria</taxon>
        <taxon>Hyphomicrobiales</taxon>
        <taxon>Rhizobiaceae</taxon>
        <taxon>Rhizobium/Agrobacterium group</taxon>
        <taxon>Agrobacterium</taxon>
        <taxon>Agrobacterium tumefaciens complex</taxon>
    </lineage>
</organism>
<feature type="chain" id="PRO_5008053381" description="Transglycosylase SLT domain-containing protein" evidence="1">
    <location>
        <begin position="22"/>
        <end position="195"/>
    </location>
</feature>
<dbReference type="InterPro" id="IPR045795">
    <property type="entry name" value="SLT_4"/>
</dbReference>
<dbReference type="Proteomes" id="UP000077098">
    <property type="component" value="Unassembled WGS sequence"/>
</dbReference>
<accession>A0A176XFB4</accession>
<evidence type="ECO:0000259" key="2">
    <source>
        <dbReference type="Pfam" id="PF19489"/>
    </source>
</evidence>
<dbReference type="Pfam" id="PF19489">
    <property type="entry name" value="SLT_4"/>
    <property type="match status" value="1"/>
</dbReference>
<sequence length="195" mass="22156">MRGVFAVVFLMLLVLAGCATAPSQVTNACAIFEQRNGIFNNWRRDAKAAEREFGVPVPVMMATIYTESAFRPYARPPRTKLLGFIPWKRQSTAYGYAQALDGTWSVYQRETGRWSASRTDFTDAIHFVGWYHAKSRRENGIALNDPYNLYLAYYSGHAGYAKGSWRNNAAIQRAARRSANMALRYEAQLQQCGYR</sequence>
<feature type="domain" description="Transglycosylase SLT" evidence="2">
    <location>
        <begin position="7"/>
        <end position="192"/>
    </location>
</feature>
<reference evidence="3 4" key="1">
    <citation type="submission" date="2016-05" db="EMBL/GenBank/DDBJ databases">
        <authorList>
            <person name="Lavstsen T."/>
            <person name="Jespersen J.S."/>
        </authorList>
    </citation>
    <scope>NUCLEOTIDE SEQUENCE [LARGE SCALE GENOMIC DNA]</scope>
    <source>
        <strain evidence="3 4">KCJ1736</strain>
    </source>
</reference>
<comment type="caution">
    <text evidence="3">The sequence shown here is derived from an EMBL/GenBank/DDBJ whole genome shotgun (WGS) entry which is preliminary data.</text>
</comment>